<dbReference type="SUPFAM" id="SSF50729">
    <property type="entry name" value="PH domain-like"/>
    <property type="match status" value="1"/>
</dbReference>
<dbReference type="PRINTS" id="PR00935">
    <property type="entry name" value="BAND41"/>
</dbReference>
<dbReference type="PRINTS" id="PR00661">
    <property type="entry name" value="ERMFAMILY"/>
</dbReference>
<dbReference type="PANTHER" id="PTHR23281">
    <property type="entry name" value="MERLIN/MOESIN/EZRIN/RADIXIN"/>
    <property type="match status" value="1"/>
</dbReference>
<feature type="coiled-coil region" evidence="8">
    <location>
        <begin position="616"/>
        <end position="643"/>
    </location>
</feature>
<dbReference type="GO" id="GO:0005912">
    <property type="term" value="C:adherens junction"/>
    <property type="evidence" value="ECO:0007669"/>
    <property type="project" value="UniProtKB-SubCell"/>
</dbReference>
<evidence type="ECO:0000256" key="3">
    <source>
        <dbReference type="ARBA" id="ARBA00004536"/>
    </source>
</evidence>
<dbReference type="CDD" id="cd14473">
    <property type="entry name" value="FERM_B-lobe"/>
    <property type="match status" value="1"/>
</dbReference>
<feature type="compositionally biased region" description="Low complexity" evidence="9">
    <location>
        <begin position="683"/>
        <end position="699"/>
    </location>
</feature>
<name>A0A915NHZ8_9BILA</name>
<dbReference type="InterPro" id="IPR000798">
    <property type="entry name" value="Ez/rad/moesin-like"/>
</dbReference>
<dbReference type="SUPFAM" id="SSF47031">
    <property type="entry name" value="Second domain of FERM"/>
    <property type="match status" value="1"/>
</dbReference>
<evidence type="ECO:0000256" key="4">
    <source>
        <dbReference type="ARBA" id="ARBA00022025"/>
    </source>
</evidence>
<dbReference type="GO" id="GO:0005886">
    <property type="term" value="C:plasma membrane"/>
    <property type="evidence" value="ECO:0007669"/>
    <property type="project" value="UniProtKB-SubCell"/>
</dbReference>
<evidence type="ECO:0000313" key="11">
    <source>
        <dbReference type="Proteomes" id="UP000887560"/>
    </source>
</evidence>
<evidence type="ECO:0000256" key="1">
    <source>
        <dbReference type="ARBA" id="ARBA00004105"/>
    </source>
</evidence>
<dbReference type="SMART" id="SM01196">
    <property type="entry name" value="FERM_C"/>
    <property type="match status" value="1"/>
</dbReference>
<evidence type="ECO:0000256" key="8">
    <source>
        <dbReference type="SAM" id="Coils"/>
    </source>
</evidence>
<dbReference type="InterPro" id="IPR019747">
    <property type="entry name" value="FERM_CS"/>
</dbReference>
<dbReference type="PROSITE" id="PS00661">
    <property type="entry name" value="FERM_2"/>
    <property type="match status" value="1"/>
</dbReference>
<dbReference type="Proteomes" id="UP000887560">
    <property type="component" value="Unplaced"/>
</dbReference>
<dbReference type="Pfam" id="PF09380">
    <property type="entry name" value="FERM_C"/>
    <property type="match status" value="1"/>
</dbReference>
<evidence type="ECO:0000259" key="10">
    <source>
        <dbReference type="PROSITE" id="PS50057"/>
    </source>
</evidence>
<keyword evidence="6" id="KW-0472">Membrane</keyword>
<dbReference type="AlphaFoldDB" id="A0A915NHZ8"/>
<dbReference type="SUPFAM" id="SSF48678">
    <property type="entry name" value="Moesin tail domain"/>
    <property type="match status" value="1"/>
</dbReference>
<dbReference type="WBParaSite" id="scf7180000418855.g3016">
    <property type="protein sequence ID" value="scf7180000418855.g3016"/>
    <property type="gene ID" value="scf7180000418855.g3016"/>
</dbReference>
<sequence length="699" mass="80300">MLDWLTGHSKPLRVKVSTMEADLNAISMDRDALGQDLFDTVCKIIGLREVWYFGLCFTNRKGYTCWLQLDKKVRDHSMPKQSDGSLHFLFLVKFFPESVKTELIQDLTRHLFFLQIRQSILSMDLYCPSEAAILLASYAVQAMYGDYQNDENIELDLTKLIPPSVIQQYDMSADMWHEKIGNWWANNSGLSREDAEEEFLCIAEELDMYGTSFYKILNQRGTELLLGVSAQGLGIYEPDNKLSPRPFFPWTEIKCISFKNKMFTICTADKSKIRFRAEDMSINQSLLDLCVGTHNLYLRRRQPDLLERQRRLAEQTRLQREREQRVQAESERDKLRTELGHLAEQLNTMQIVMKNAEESHQLIAERARISEQEVFEMTRRANDAEAEMQRIRHSQLRAEERKLALERKYKDAELLANRLIQQQQQFNNNNSNSSNGIIPMTQAKIYFFKPPPYHEQLRRSNPCSNNSVKHIATNSSSLEEETTVETDEGVDEGNIIEHLQQQQFPLINGINGGNSSLLLPPQPPPPLPSTNPPPTQNNNKLFTKMSLSSQQRKLQQKQNVEDFNGINNNNNGNGNVFASLIATEQQRQTISNELQHIIASTYAELEQSRGDWQAKDHSLREKLADFRLELEALKKEGMETEQDKLFAQKVAATGCFDKHSTLRKSGFGSSKSKAKMFDEMTHSKLTPNTTTSTKTAIQP</sequence>
<dbReference type="SMART" id="SM00295">
    <property type="entry name" value="B41"/>
    <property type="match status" value="1"/>
</dbReference>
<dbReference type="InterPro" id="IPR019748">
    <property type="entry name" value="FERM_central"/>
</dbReference>
<feature type="compositionally biased region" description="Pro residues" evidence="9">
    <location>
        <begin position="520"/>
        <end position="535"/>
    </location>
</feature>
<protein>
    <recommendedName>
        <fullName evidence="4">Moesin/ezrin/radixin homolog 1</fullName>
    </recommendedName>
</protein>
<evidence type="ECO:0000313" key="12">
    <source>
        <dbReference type="WBParaSite" id="scf7180000418855.g3016"/>
    </source>
</evidence>
<feature type="region of interest" description="Disordered" evidence="9">
    <location>
        <begin position="506"/>
        <end position="541"/>
    </location>
</feature>
<evidence type="ECO:0000256" key="5">
    <source>
        <dbReference type="ARBA" id="ARBA00022475"/>
    </source>
</evidence>
<dbReference type="Gene3D" id="6.10.360.10">
    <property type="match status" value="1"/>
</dbReference>
<accession>A0A915NHZ8</accession>
<feature type="region of interest" description="Disordered" evidence="9">
    <location>
        <begin position="678"/>
        <end position="699"/>
    </location>
</feature>
<evidence type="ECO:0000256" key="9">
    <source>
        <dbReference type="SAM" id="MobiDB-lite"/>
    </source>
</evidence>
<dbReference type="Gene3D" id="3.10.20.90">
    <property type="entry name" value="Phosphatidylinositol 3-kinase Catalytic Subunit, Chain A, domain 1"/>
    <property type="match status" value="1"/>
</dbReference>
<dbReference type="PROSITE" id="PS50057">
    <property type="entry name" value="FERM_3"/>
    <property type="match status" value="1"/>
</dbReference>
<dbReference type="InterPro" id="IPR014352">
    <property type="entry name" value="FERM/acyl-CoA-bd_prot_sf"/>
</dbReference>
<dbReference type="Pfam" id="PF00373">
    <property type="entry name" value="FERM_M"/>
    <property type="match status" value="1"/>
</dbReference>
<dbReference type="InterPro" id="IPR011259">
    <property type="entry name" value="ERM_C_dom"/>
</dbReference>
<evidence type="ECO:0000256" key="6">
    <source>
        <dbReference type="ARBA" id="ARBA00023136"/>
    </source>
</evidence>
<dbReference type="InterPro" id="IPR029071">
    <property type="entry name" value="Ubiquitin-like_domsf"/>
</dbReference>
<comment type="subcellular location">
    <subcellularLocation>
        <location evidence="3">Cell junction</location>
        <location evidence="3">Adherens junction</location>
    </subcellularLocation>
    <subcellularLocation>
        <location evidence="2">Cell membrane</location>
        <topology evidence="2">Peripheral membrane protein</topology>
    </subcellularLocation>
    <subcellularLocation>
        <location evidence="1">Cell projection</location>
        <location evidence="1">Microvillus</location>
    </subcellularLocation>
    <subcellularLocation>
        <location evidence="7">Cell projection</location>
        <location evidence="7">Rhabdomere</location>
    </subcellularLocation>
</comment>
<dbReference type="Pfam" id="PF00769">
    <property type="entry name" value="ERM_C"/>
    <property type="match status" value="1"/>
</dbReference>
<dbReference type="Gene3D" id="1.20.80.10">
    <property type="match status" value="1"/>
</dbReference>
<evidence type="ECO:0000256" key="2">
    <source>
        <dbReference type="ARBA" id="ARBA00004202"/>
    </source>
</evidence>
<feature type="coiled-coil region" evidence="8">
    <location>
        <begin position="306"/>
        <end position="429"/>
    </location>
</feature>
<dbReference type="Pfam" id="PF09379">
    <property type="entry name" value="FERM_N"/>
    <property type="match status" value="1"/>
</dbReference>
<keyword evidence="8" id="KW-0175">Coiled coil</keyword>
<dbReference type="InterPro" id="IPR008954">
    <property type="entry name" value="Moesin_tail_sf"/>
</dbReference>
<reference evidence="12" key="1">
    <citation type="submission" date="2022-11" db="UniProtKB">
        <authorList>
            <consortium name="WormBaseParasite"/>
        </authorList>
    </citation>
    <scope>IDENTIFICATION</scope>
</reference>
<dbReference type="InterPro" id="IPR011993">
    <property type="entry name" value="PH-like_dom_sf"/>
</dbReference>
<proteinExistence type="predicted"/>
<dbReference type="InterPro" id="IPR000299">
    <property type="entry name" value="FERM_domain"/>
</dbReference>
<keyword evidence="5" id="KW-1003">Cell membrane</keyword>
<dbReference type="GO" id="GO:0003779">
    <property type="term" value="F:actin binding"/>
    <property type="evidence" value="ECO:0007669"/>
    <property type="project" value="InterPro"/>
</dbReference>
<dbReference type="InterPro" id="IPR019749">
    <property type="entry name" value="Band_41_domain"/>
</dbReference>
<dbReference type="InterPro" id="IPR035963">
    <property type="entry name" value="FERM_2"/>
</dbReference>
<dbReference type="CDD" id="cd17097">
    <property type="entry name" value="FERM_F1_ERM_like"/>
    <property type="match status" value="1"/>
</dbReference>
<dbReference type="GO" id="GO:0005902">
    <property type="term" value="C:microvillus"/>
    <property type="evidence" value="ECO:0007669"/>
    <property type="project" value="UniProtKB-SubCell"/>
</dbReference>
<organism evidence="11 12">
    <name type="scientific">Meloidogyne floridensis</name>
    <dbReference type="NCBI Taxonomy" id="298350"/>
    <lineage>
        <taxon>Eukaryota</taxon>
        <taxon>Metazoa</taxon>
        <taxon>Ecdysozoa</taxon>
        <taxon>Nematoda</taxon>
        <taxon>Chromadorea</taxon>
        <taxon>Rhabditida</taxon>
        <taxon>Tylenchina</taxon>
        <taxon>Tylenchomorpha</taxon>
        <taxon>Tylenchoidea</taxon>
        <taxon>Meloidogynidae</taxon>
        <taxon>Meloidogyninae</taxon>
        <taxon>Meloidogyne</taxon>
    </lineage>
</organism>
<dbReference type="InterPro" id="IPR011174">
    <property type="entry name" value="ERM"/>
</dbReference>
<dbReference type="Gene3D" id="2.30.29.30">
    <property type="entry name" value="Pleckstrin-homology domain (PH domain)/Phosphotyrosine-binding domain (PTB)"/>
    <property type="match status" value="1"/>
</dbReference>
<evidence type="ECO:0000256" key="7">
    <source>
        <dbReference type="ARBA" id="ARBA00043944"/>
    </source>
</evidence>
<keyword evidence="11" id="KW-1185">Reference proteome</keyword>
<dbReference type="SUPFAM" id="SSF54236">
    <property type="entry name" value="Ubiquitin-like"/>
    <property type="match status" value="1"/>
</dbReference>
<dbReference type="InterPro" id="IPR018980">
    <property type="entry name" value="FERM_PH-like_C"/>
</dbReference>
<feature type="domain" description="FERM" evidence="10">
    <location>
        <begin position="12"/>
        <end position="301"/>
    </location>
</feature>
<dbReference type="InterPro" id="IPR018979">
    <property type="entry name" value="FERM_N"/>
</dbReference>